<feature type="domain" description="Ig-like" evidence="1">
    <location>
        <begin position="1"/>
        <end position="98"/>
    </location>
</feature>
<organism evidence="2 3">
    <name type="scientific">Cyprinus carpio</name>
    <name type="common">Common carp</name>
    <dbReference type="NCBI Taxonomy" id="7962"/>
    <lineage>
        <taxon>Eukaryota</taxon>
        <taxon>Metazoa</taxon>
        <taxon>Chordata</taxon>
        <taxon>Craniata</taxon>
        <taxon>Vertebrata</taxon>
        <taxon>Euteleostomi</taxon>
        <taxon>Actinopterygii</taxon>
        <taxon>Neopterygii</taxon>
        <taxon>Teleostei</taxon>
        <taxon>Ostariophysi</taxon>
        <taxon>Cypriniformes</taxon>
        <taxon>Cyprinidae</taxon>
        <taxon>Cyprininae</taxon>
        <taxon>Cyprinus</taxon>
    </lineage>
</organism>
<accession>A0A8C2EXI7</accession>
<dbReference type="Ensembl" id="ENSCCRT00020050999.1">
    <property type="protein sequence ID" value="ENSCCRP00020046778.1"/>
    <property type="gene ID" value="ENSCCRG00020020806.1"/>
</dbReference>
<evidence type="ECO:0000313" key="3">
    <source>
        <dbReference type="Proteomes" id="UP000694701"/>
    </source>
</evidence>
<dbReference type="Proteomes" id="UP000694701">
    <property type="component" value="Unplaced"/>
</dbReference>
<evidence type="ECO:0000313" key="2">
    <source>
        <dbReference type="Ensembl" id="ENSCCRP00020046778.1"/>
    </source>
</evidence>
<dbReference type="InterPro" id="IPR036179">
    <property type="entry name" value="Ig-like_dom_sf"/>
</dbReference>
<evidence type="ECO:0000259" key="1">
    <source>
        <dbReference type="PROSITE" id="PS50835"/>
    </source>
</evidence>
<dbReference type="Gene3D" id="2.60.40.10">
    <property type="entry name" value="Immunoglobulins"/>
    <property type="match status" value="1"/>
</dbReference>
<dbReference type="InterPro" id="IPR007110">
    <property type="entry name" value="Ig-like_dom"/>
</dbReference>
<dbReference type="InterPro" id="IPR013106">
    <property type="entry name" value="Ig_V-set"/>
</dbReference>
<dbReference type="InterPro" id="IPR013783">
    <property type="entry name" value="Ig-like_fold"/>
</dbReference>
<dbReference type="PROSITE" id="PS50835">
    <property type="entry name" value="IG_LIKE"/>
    <property type="match status" value="1"/>
</dbReference>
<reference evidence="2" key="1">
    <citation type="submission" date="2025-08" db="UniProtKB">
        <authorList>
            <consortium name="Ensembl"/>
        </authorList>
    </citation>
    <scope>IDENTIFICATION</scope>
</reference>
<proteinExistence type="predicted"/>
<sequence length="132" mass="14758">MKLLKGKLLSLSCVQTSLKGPIYIAWFKLTSDSLPLCIATQYVGEKPADSIYFNGFKKTHVEMSVNKTLSSLNTLNLEISDSGIFYCGSFLTNQRPISPQGIQQIQIVVCVTHFNRGTNFFFNSNNAVLLHY</sequence>
<protein>
    <recommendedName>
        <fullName evidence="1">Ig-like domain-containing protein</fullName>
    </recommendedName>
</protein>
<dbReference type="Pfam" id="PF07686">
    <property type="entry name" value="V-set"/>
    <property type="match status" value="1"/>
</dbReference>
<dbReference type="AlphaFoldDB" id="A0A8C2EXI7"/>
<dbReference type="SUPFAM" id="SSF48726">
    <property type="entry name" value="Immunoglobulin"/>
    <property type="match status" value="1"/>
</dbReference>
<name>A0A8C2EXI7_CYPCA</name>